<proteinExistence type="predicted"/>
<evidence type="ECO:0000313" key="3">
    <source>
        <dbReference type="EMBL" id="PQO41578.1"/>
    </source>
</evidence>
<dbReference type="Proteomes" id="UP000237819">
    <property type="component" value="Unassembled WGS sequence"/>
</dbReference>
<organism evidence="2 5">
    <name type="scientific">Blastopirellula marina</name>
    <dbReference type="NCBI Taxonomy" id="124"/>
    <lineage>
        <taxon>Bacteria</taxon>
        <taxon>Pseudomonadati</taxon>
        <taxon>Planctomycetota</taxon>
        <taxon>Planctomycetia</taxon>
        <taxon>Pirellulales</taxon>
        <taxon>Pirellulaceae</taxon>
        <taxon>Blastopirellula</taxon>
    </lineage>
</organism>
<feature type="region of interest" description="Disordered" evidence="1">
    <location>
        <begin position="66"/>
        <end position="100"/>
    </location>
</feature>
<evidence type="ECO:0000313" key="5">
    <source>
        <dbReference type="Proteomes" id="UP000239388"/>
    </source>
</evidence>
<dbReference type="AlphaFoldDB" id="A0A2S8F412"/>
<dbReference type="EMBL" id="PUIB01000029">
    <property type="protein sequence ID" value="PQO26890.1"/>
    <property type="molecule type" value="Genomic_DNA"/>
</dbReference>
<name>A0A2S8F412_9BACT</name>
<dbReference type="EMBL" id="PUHZ01000026">
    <property type="protein sequence ID" value="PQO41578.1"/>
    <property type="molecule type" value="Genomic_DNA"/>
</dbReference>
<evidence type="ECO:0000313" key="4">
    <source>
        <dbReference type="Proteomes" id="UP000237819"/>
    </source>
</evidence>
<protein>
    <submittedName>
        <fullName evidence="2">Uncharacterized protein</fullName>
    </submittedName>
</protein>
<accession>A0A2S8F412</accession>
<comment type="caution">
    <text evidence="2">The sequence shown here is derived from an EMBL/GenBank/DDBJ whole genome shotgun (WGS) entry which is preliminary data.</text>
</comment>
<evidence type="ECO:0000313" key="2">
    <source>
        <dbReference type="EMBL" id="PQO26890.1"/>
    </source>
</evidence>
<evidence type="ECO:0000256" key="1">
    <source>
        <dbReference type="SAM" id="MobiDB-lite"/>
    </source>
</evidence>
<reference evidence="4 5" key="1">
    <citation type="submission" date="2018-02" db="EMBL/GenBank/DDBJ databases">
        <title>Comparative genomes isolates from brazilian mangrove.</title>
        <authorList>
            <person name="Araujo J.E."/>
            <person name="Taketani R.G."/>
            <person name="Silva M.C.P."/>
            <person name="Loureco M.V."/>
            <person name="Andreote F.D."/>
        </authorList>
    </citation>
    <scope>NUCLEOTIDE SEQUENCE [LARGE SCALE GENOMIC DNA]</scope>
    <source>
        <strain evidence="2 5">NAP PRIS-MGV</strain>
        <strain evidence="3 4">Nap-Phe MGV</strain>
    </source>
</reference>
<sequence length="100" mass="11258">MQLGRRQHFVLVGIGGDEQPHQATIGYFVFRQLTVLIRVHLHQPGDHIFRSVVTALIAAESAGTLRPQRARPQTQCHGNCQRGHVMPSHVPNSKRKERPP</sequence>
<dbReference type="Proteomes" id="UP000239388">
    <property type="component" value="Unassembled WGS sequence"/>
</dbReference>
<gene>
    <name evidence="3" type="ORF">C5Y93_31200</name>
    <name evidence="2" type="ORF">C5Y98_29405</name>
</gene>